<keyword evidence="3 6" id="KW-1133">Transmembrane helix</keyword>
<accession>A0A4S8QWK1</accession>
<organism evidence="8 9">
    <name type="scientific">Botrytis galanthina</name>
    <dbReference type="NCBI Taxonomy" id="278940"/>
    <lineage>
        <taxon>Eukaryota</taxon>
        <taxon>Fungi</taxon>
        <taxon>Dikarya</taxon>
        <taxon>Ascomycota</taxon>
        <taxon>Pezizomycotina</taxon>
        <taxon>Leotiomycetes</taxon>
        <taxon>Helotiales</taxon>
        <taxon>Sclerotiniaceae</taxon>
        <taxon>Botrytis</taxon>
    </lineage>
</organism>
<gene>
    <name evidence="8" type="ORF">BGAL_0252g00040</name>
</gene>
<dbReference type="GO" id="GO:0016020">
    <property type="term" value="C:membrane"/>
    <property type="evidence" value="ECO:0007669"/>
    <property type="project" value="UniProtKB-SubCell"/>
</dbReference>
<evidence type="ECO:0000313" key="8">
    <source>
        <dbReference type="EMBL" id="THV48372.1"/>
    </source>
</evidence>
<feature type="transmembrane region" description="Helical" evidence="6">
    <location>
        <begin position="105"/>
        <end position="126"/>
    </location>
</feature>
<evidence type="ECO:0000256" key="4">
    <source>
        <dbReference type="ARBA" id="ARBA00023136"/>
    </source>
</evidence>
<dbReference type="EMBL" id="PQXL01000252">
    <property type="protein sequence ID" value="THV48372.1"/>
    <property type="molecule type" value="Genomic_DNA"/>
</dbReference>
<dbReference type="OrthoDB" id="3529975at2759"/>
<keyword evidence="2 6" id="KW-0812">Transmembrane</keyword>
<evidence type="ECO:0000259" key="7">
    <source>
        <dbReference type="Pfam" id="PF20684"/>
    </source>
</evidence>
<proteinExistence type="inferred from homology"/>
<reference evidence="8 9" key="1">
    <citation type="submission" date="2017-12" db="EMBL/GenBank/DDBJ databases">
        <title>Comparative genomics of Botrytis spp.</title>
        <authorList>
            <person name="Valero-Jimenez C.A."/>
            <person name="Tapia P."/>
            <person name="Veloso J."/>
            <person name="Silva-Moreno E."/>
            <person name="Staats M."/>
            <person name="Valdes J.H."/>
            <person name="Van Kan J.A.L."/>
        </authorList>
    </citation>
    <scope>NUCLEOTIDE SEQUENCE [LARGE SCALE GENOMIC DNA]</scope>
    <source>
        <strain evidence="8 9">MUCL435</strain>
    </source>
</reference>
<feature type="transmembrane region" description="Helical" evidence="6">
    <location>
        <begin position="20"/>
        <end position="40"/>
    </location>
</feature>
<feature type="transmembrane region" description="Helical" evidence="6">
    <location>
        <begin position="133"/>
        <end position="155"/>
    </location>
</feature>
<feature type="transmembrane region" description="Helical" evidence="6">
    <location>
        <begin position="185"/>
        <end position="203"/>
    </location>
</feature>
<dbReference type="AlphaFoldDB" id="A0A4S8QWK1"/>
<comment type="caution">
    <text evidence="8">The sequence shown here is derived from an EMBL/GenBank/DDBJ whole genome shotgun (WGS) entry which is preliminary data.</text>
</comment>
<comment type="similarity">
    <text evidence="5">Belongs to the SAT4 family.</text>
</comment>
<dbReference type="Proteomes" id="UP000308671">
    <property type="component" value="Unassembled WGS sequence"/>
</dbReference>
<sequence>MASPNLSPEYLNAYTGNRVMIADAIILTLSTIFLGLRIYVRSFKTAARGWDDYLLPPAWLLLVGLGVIIFVSISTAGVGRHVEAVAAEDPQKIANLSKLVYVLDWFYVPSNTLSRVSVVLMYLRIFTHRWARFFCWATITFLIANCVATIISAQLECRPLAFLWDKSIEGGSCFDTTLWWRLVNIPNFTADIAILLLPVRTIFGLRASTFRKAGISITCLTGSVGMIASIIRTVEFFISDLDADPTWYSTPTLLWTVVECGMYFSAACLIGLRPLLHKIPCGKNRYTAHSGQQKYGASGLIGSGRGHFSRQGTKQPYRDIDSLTEIINTVTEDGVNLTELGDVKSKVGRENQHFDDQEVGKNNQAGQIHIQTRIDIESSKLQPTPERYYFS</sequence>
<keyword evidence="4 6" id="KW-0472">Membrane</keyword>
<evidence type="ECO:0000256" key="2">
    <source>
        <dbReference type="ARBA" id="ARBA00022692"/>
    </source>
</evidence>
<feature type="transmembrane region" description="Helical" evidence="6">
    <location>
        <begin position="254"/>
        <end position="276"/>
    </location>
</feature>
<name>A0A4S8QWK1_9HELO</name>
<dbReference type="Pfam" id="PF20684">
    <property type="entry name" value="Fung_rhodopsin"/>
    <property type="match status" value="1"/>
</dbReference>
<feature type="transmembrane region" description="Helical" evidence="6">
    <location>
        <begin position="52"/>
        <end position="73"/>
    </location>
</feature>
<protein>
    <recommendedName>
        <fullName evidence="7">Rhodopsin domain-containing protein</fullName>
    </recommendedName>
</protein>
<dbReference type="PANTHER" id="PTHR33048:SF156">
    <property type="entry name" value="INTEGRAL MEMBRANE PROTEIN"/>
    <property type="match status" value="1"/>
</dbReference>
<evidence type="ECO:0000256" key="6">
    <source>
        <dbReference type="SAM" id="Phobius"/>
    </source>
</evidence>
<dbReference type="InterPro" id="IPR049326">
    <property type="entry name" value="Rhodopsin_dom_fungi"/>
</dbReference>
<feature type="domain" description="Rhodopsin" evidence="7">
    <location>
        <begin position="36"/>
        <end position="278"/>
    </location>
</feature>
<dbReference type="PANTHER" id="PTHR33048">
    <property type="entry name" value="PTH11-LIKE INTEGRAL MEMBRANE PROTEIN (AFU_ORTHOLOGUE AFUA_5G11245)"/>
    <property type="match status" value="1"/>
</dbReference>
<evidence type="ECO:0000256" key="5">
    <source>
        <dbReference type="ARBA" id="ARBA00038359"/>
    </source>
</evidence>
<feature type="transmembrane region" description="Helical" evidence="6">
    <location>
        <begin position="215"/>
        <end position="234"/>
    </location>
</feature>
<dbReference type="InterPro" id="IPR052337">
    <property type="entry name" value="SAT4-like"/>
</dbReference>
<comment type="subcellular location">
    <subcellularLocation>
        <location evidence="1">Membrane</location>
        <topology evidence="1">Multi-pass membrane protein</topology>
    </subcellularLocation>
</comment>
<evidence type="ECO:0000256" key="1">
    <source>
        <dbReference type="ARBA" id="ARBA00004141"/>
    </source>
</evidence>
<evidence type="ECO:0000313" key="9">
    <source>
        <dbReference type="Proteomes" id="UP000308671"/>
    </source>
</evidence>
<keyword evidence="9" id="KW-1185">Reference proteome</keyword>
<evidence type="ECO:0000256" key="3">
    <source>
        <dbReference type="ARBA" id="ARBA00022989"/>
    </source>
</evidence>